<dbReference type="Gene3D" id="1.10.1520.10">
    <property type="entry name" value="Ribonuclease III domain"/>
    <property type="match status" value="2"/>
</dbReference>
<dbReference type="InterPro" id="IPR038248">
    <property type="entry name" value="Dicer_dimer_sf"/>
</dbReference>
<dbReference type="GO" id="GO:0005524">
    <property type="term" value="F:ATP binding"/>
    <property type="evidence" value="ECO:0007669"/>
    <property type="project" value="UniProtKB-KW"/>
</dbReference>
<dbReference type="OrthoDB" id="416741at2759"/>
<reference evidence="12 13" key="1">
    <citation type="journal article" date="2016" name="Sci. Rep.">
        <title>Peltaster fructicola genome reveals evolution from an invasive phytopathogen to an ectophytic parasite.</title>
        <authorList>
            <person name="Xu C."/>
            <person name="Chen H."/>
            <person name="Gleason M.L."/>
            <person name="Xu J.R."/>
            <person name="Liu H."/>
            <person name="Zhang R."/>
            <person name="Sun G."/>
        </authorList>
    </citation>
    <scope>NUCLEOTIDE SEQUENCE [LARGE SCALE GENOMIC DNA]</scope>
    <source>
        <strain evidence="12 13">LNHT1506</strain>
    </source>
</reference>
<dbReference type="GO" id="GO:0005737">
    <property type="term" value="C:cytoplasm"/>
    <property type="evidence" value="ECO:0007669"/>
    <property type="project" value="TreeGrafter"/>
</dbReference>
<evidence type="ECO:0000256" key="4">
    <source>
        <dbReference type="ARBA" id="ARBA00022801"/>
    </source>
</evidence>
<keyword evidence="3" id="KW-0547">Nucleotide-binding</keyword>
<dbReference type="GO" id="GO:0004386">
    <property type="term" value="F:helicase activity"/>
    <property type="evidence" value="ECO:0007669"/>
    <property type="project" value="UniProtKB-KW"/>
</dbReference>
<evidence type="ECO:0000256" key="3">
    <source>
        <dbReference type="ARBA" id="ARBA00022741"/>
    </source>
</evidence>
<evidence type="ECO:0000259" key="9">
    <source>
        <dbReference type="PROSITE" id="PS50142"/>
    </source>
</evidence>
<evidence type="ECO:0000259" key="10">
    <source>
        <dbReference type="PROSITE" id="PS51194"/>
    </source>
</evidence>
<evidence type="ECO:0000256" key="8">
    <source>
        <dbReference type="PROSITE-ProRule" id="PRU00657"/>
    </source>
</evidence>
<dbReference type="GO" id="GO:0004525">
    <property type="term" value="F:ribonuclease III activity"/>
    <property type="evidence" value="ECO:0007669"/>
    <property type="project" value="InterPro"/>
</dbReference>
<dbReference type="PANTHER" id="PTHR14950">
    <property type="entry name" value="DICER-RELATED"/>
    <property type="match status" value="1"/>
</dbReference>
<dbReference type="PROSITE" id="PS51327">
    <property type="entry name" value="DICER_DSRBF"/>
    <property type="match status" value="1"/>
</dbReference>
<dbReference type="Gene3D" id="3.30.160.380">
    <property type="entry name" value="Dicer dimerisation domain"/>
    <property type="match status" value="1"/>
</dbReference>
<gene>
    <name evidence="12" type="ORF">AMS68_002302</name>
</gene>
<feature type="domain" description="Dicer dsRNA-binding fold" evidence="11">
    <location>
        <begin position="454"/>
        <end position="548"/>
    </location>
</feature>
<dbReference type="InterPro" id="IPR005034">
    <property type="entry name" value="Dicer_dimerisation"/>
</dbReference>
<dbReference type="GO" id="GO:0005634">
    <property type="term" value="C:nucleus"/>
    <property type="evidence" value="ECO:0007669"/>
    <property type="project" value="TreeGrafter"/>
</dbReference>
<dbReference type="InterPro" id="IPR000999">
    <property type="entry name" value="RNase_III_dom"/>
</dbReference>
<feature type="domain" description="RNase III" evidence="9">
    <location>
        <begin position="978"/>
        <end position="1161"/>
    </location>
</feature>
<dbReference type="SUPFAM" id="SSF69065">
    <property type="entry name" value="RNase III domain-like"/>
    <property type="match status" value="2"/>
</dbReference>
<proteinExistence type="predicted"/>
<name>A0A6H0XQ74_9PEZI</name>
<evidence type="ECO:0000256" key="1">
    <source>
        <dbReference type="ARBA" id="ARBA00022721"/>
    </source>
</evidence>
<dbReference type="Pfam" id="PF00271">
    <property type="entry name" value="Helicase_C"/>
    <property type="match status" value="1"/>
</dbReference>
<evidence type="ECO:0000313" key="12">
    <source>
        <dbReference type="EMBL" id="QIW96784.1"/>
    </source>
</evidence>
<keyword evidence="2" id="KW-0677">Repeat</keyword>
<evidence type="ECO:0008006" key="14">
    <source>
        <dbReference type="Google" id="ProtNLM"/>
    </source>
</evidence>
<dbReference type="GO" id="GO:0051607">
    <property type="term" value="P:defense response to virus"/>
    <property type="evidence" value="ECO:0007669"/>
    <property type="project" value="UniProtKB-KW"/>
</dbReference>
<evidence type="ECO:0000256" key="5">
    <source>
        <dbReference type="ARBA" id="ARBA00022806"/>
    </source>
</evidence>
<protein>
    <recommendedName>
        <fullName evidence="14">Dicer-like protein 2</fullName>
    </recommendedName>
</protein>
<dbReference type="GO" id="GO:0050688">
    <property type="term" value="P:regulation of defense response to virus"/>
    <property type="evidence" value="ECO:0007669"/>
    <property type="project" value="UniProtKB-KW"/>
</dbReference>
<dbReference type="PROSITE" id="PS50142">
    <property type="entry name" value="RNASE_3_2"/>
    <property type="match status" value="2"/>
</dbReference>
<keyword evidence="4" id="KW-0378">Hydrolase</keyword>
<dbReference type="InterPro" id="IPR027417">
    <property type="entry name" value="P-loop_NTPase"/>
</dbReference>
<dbReference type="Pfam" id="PF03368">
    <property type="entry name" value="Dicer_dimer"/>
    <property type="match status" value="1"/>
</dbReference>
<dbReference type="InterPro" id="IPR001650">
    <property type="entry name" value="Helicase_C-like"/>
</dbReference>
<keyword evidence="6" id="KW-0067">ATP-binding</keyword>
<dbReference type="PROSITE" id="PS51194">
    <property type="entry name" value="HELICASE_CTER"/>
    <property type="match status" value="1"/>
</dbReference>
<dbReference type="CDD" id="cd00593">
    <property type="entry name" value="RIBOc"/>
    <property type="match status" value="2"/>
</dbReference>
<keyword evidence="8" id="KW-0694">RNA-binding</keyword>
<keyword evidence="1" id="KW-0930">Antiviral protein</keyword>
<feature type="domain" description="Helicase C-terminal" evidence="10">
    <location>
        <begin position="263"/>
        <end position="429"/>
    </location>
</feature>
<dbReference type="PANTHER" id="PTHR14950:SF37">
    <property type="entry name" value="ENDORIBONUCLEASE DICER"/>
    <property type="match status" value="1"/>
</dbReference>
<evidence type="ECO:0000256" key="7">
    <source>
        <dbReference type="ARBA" id="ARBA00023118"/>
    </source>
</evidence>
<evidence type="ECO:0000256" key="2">
    <source>
        <dbReference type="ARBA" id="ARBA00022737"/>
    </source>
</evidence>
<dbReference type="PROSITE" id="PS00517">
    <property type="entry name" value="RNASE_3_1"/>
    <property type="match status" value="1"/>
</dbReference>
<dbReference type="EMBL" id="CP051140">
    <property type="protein sequence ID" value="QIW96784.1"/>
    <property type="molecule type" value="Genomic_DNA"/>
</dbReference>
<evidence type="ECO:0000256" key="6">
    <source>
        <dbReference type="ARBA" id="ARBA00022840"/>
    </source>
</evidence>
<feature type="domain" description="RNase III" evidence="9">
    <location>
        <begin position="803"/>
        <end position="942"/>
    </location>
</feature>
<accession>A0A6H0XQ74</accession>
<evidence type="ECO:0000259" key="11">
    <source>
        <dbReference type="PROSITE" id="PS51327"/>
    </source>
</evidence>
<dbReference type="SUPFAM" id="SSF52540">
    <property type="entry name" value="P-loop containing nucleoside triphosphate hydrolases"/>
    <property type="match status" value="2"/>
</dbReference>
<dbReference type="SMART" id="SM00490">
    <property type="entry name" value="HELICc"/>
    <property type="match status" value="1"/>
</dbReference>
<dbReference type="AlphaFoldDB" id="A0A6H0XQ74"/>
<dbReference type="Gene3D" id="3.40.50.300">
    <property type="entry name" value="P-loop containing nucleotide triphosphate hydrolases"/>
    <property type="match status" value="3"/>
</dbReference>
<dbReference type="GO" id="GO:0003723">
    <property type="term" value="F:RNA binding"/>
    <property type="evidence" value="ECO:0007669"/>
    <property type="project" value="UniProtKB-UniRule"/>
</dbReference>
<organism evidence="12 13">
    <name type="scientific">Peltaster fructicola</name>
    <dbReference type="NCBI Taxonomy" id="286661"/>
    <lineage>
        <taxon>Eukaryota</taxon>
        <taxon>Fungi</taxon>
        <taxon>Dikarya</taxon>
        <taxon>Ascomycota</taxon>
        <taxon>Pezizomycotina</taxon>
        <taxon>Dothideomycetes</taxon>
        <taxon>Dothideomycetes incertae sedis</taxon>
        <taxon>Peltaster</taxon>
    </lineage>
</organism>
<evidence type="ECO:0000313" key="13">
    <source>
        <dbReference type="Proteomes" id="UP000503462"/>
    </source>
</evidence>
<dbReference type="Pfam" id="PF00636">
    <property type="entry name" value="Ribonuclease_3"/>
    <property type="match status" value="2"/>
</dbReference>
<keyword evidence="5" id="KW-0347">Helicase</keyword>
<dbReference type="InterPro" id="IPR036389">
    <property type="entry name" value="RNase_III_sf"/>
</dbReference>
<sequence length="1259" mass="140748">MTVDLFAHRSRPYQLEMFERSLEGNRIIVMDTGSGKTQVLVQLQSHHCIKKHPANVIMRDFYHPSKATGRSVPHILGLSASLIMSSKLKSLSTIEQNLDSLSVTPRLQRQDLLQHVHRPDCRILHYEAHDEERSPNSPGIAALNRLIKQFESQCVARGIDLEAESPRNVHASDAKIVHKTLQAFRRKALHLQQELGLWAADYFVLETIQALRVKVKSMPDIEMDIKESIQLTLLSVFGSTDVERACGSTYVGSSDHISVKVKCLIAYILESDEDEVCGIVFVTQRVVASVLSVLLGMHPDTRSRLTCRPFVGTSNASSRKFSITDLVDLKLQKDAWRLPDREVNLVIATSVLEEGIDVQACNVVACFDPPTNLKSFIQRRGRARHQRSRLGVLVPIEDDRNDIARFRAMEDELTRICQSEREQETHEHQEPDDEDMSYVLAVESTGARLDADSTVSHLYHFCSQLSRRAFVDHRPEITYETIERGLIRAVITLPDTVPARVRQAKSKTAWKTEKAAMKDAAFHAYAALYTAGLLNDNLLPLSHEWHLQEGLASQTTSTGQISVGSQLNLWSSPVDREEYSVLQCRVTAPPSLLDSISSPTTCLLITHSAILTPPDIPLFWDNSNKFRLEFNTVHTQATSLNRAELDLLHAVTMSIFRAPRSSKPCSIEGNLSVYLIPDMSMHDLEEWHAATSGTRAGDQLFGHAGRHLVRVPLPNSPPYLCKSWIENDEGKGVVCEPLPRRRNFLMPTIISPDSGEASKTLSKRQHQVFPLNDSTFSSMPVAWARIGLFMPAIFQHIQDHAAVNAVMSELLRSISLVSYEHVSAALCAPSACRPVNYQRHEFIGDSILKFVTSCHLFNTNPDWPEGFLSQRRGILVCNATLASAALGKGLDKYIITEPIDYRNWTLPLVVGETHQTVQRQVSSKVLADVVEALIGAAWLDCGLPAAVKCIHFFVPSVPPSSDHVAKALSSTQRSLGRCQKVESLIGYTFQDSQLLAEALTHPTCGRYLKGNSYERLEFLGDAVLDMIVTKELASRIHRLSQGQMTQIKAALVNARLLGLFCLNLRHNEHYRTVMSTASGKAVEVPQARETSLASYLFFHSESLASIYQECEARYREGRDIVTHILLHDMHYPWVELSCLGLDKVYSDLVESILGAIFLDADQNLDACSTFIERLGLQNYMSRLMDELIDVSHPRATLQRRLQGKQLGMKTSKDPISRKYKCSVVVDETVLLEVEDCFDEEGAIVIASSKANQLLAAGEN</sequence>
<keyword evidence="13" id="KW-1185">Reference proteome</keyword>
<dbReference type="Proteomes" id="UP000503462">
    <property type="component" value="Chromosome 2"/>
</dbReference>
<dbReference type="GO" id="GO:0030422">
    <property type="term" value="P:siRNA processing"/>
    <property type="evidence" value="ECO:0007669"/>
    <property type="project" value="TreeGrafter"/>
</dbReference>
<dbReference type="SMART" id="SM00535">
    <property type="entry name" value="RIBOc"/>
    <property type="match status" value="2"/>
</dbReference>
<keyword evidence="7" id="KW-0051">Antiviral defense</keyword>